<dbReference type="EMBL" id="MTCZ01000010">
    <property type="protein sequence ID" value="OWP85013.1"/>
    <property type="molecule type" value="Genomic_DNA"/>
</dbReference>
<comment type="similarity">
    <text evidence="1 2">Belongs to the UPF0102 family.</text>
</comment>
<gene>
    <name evidence="4" type="ORF">BWK59_02260</name>
    <name evidence="3" type="ORF">V3Q77_01150</name>
</gene>
<keyword evidence="6" id="KW-1185">Reference proteome</keyword>
<evidence type="ECO:0000313" key="3">
    <source>
        <dbReference type="EMBL" id="MFK7048488.1"/>
    </source>
</evidence>
<evidence type="ECO:0000313" key="4">
    <source>
        <dbReference type="EMBL" id="OWP85013.1"/>
    </source>
</evidence>
<accession>A0A246GL02</accession>
<dbReference type="InterPro" id="IPR011335">
    <property type="entry name" value="Restrct_endonuc-II-like"/>
</dbReference>
<comment type="caution">
    <text evidence="4">The sequence shown here is derived from an EMBL/GenBank/DDBJ whole genome shotgun (WGS) entry which is preliminary data.</text>
</comment>
<dbReference type="CDD" id="cd20736">
    <property type="entry name" value="PoNe_Nuclease"/>
    <property type="match status" value="1"/>
</dbReference>
<dbReference type="InterPro" id="IPR003509">
    <property type="entry name" value="UPF0102_YraN-like"/>
</dbReference>
<dbReference type="Pfam" id="PF02021">
    <property type="entry name" value="UPF0102"/>
    <property type="match status" value="1"/>
</dbReference>
<dbReference type="Proteomes" id="UP000197768">
    <property type="component" value="Unassembled WGS sequence"/>
</dbReference>
<dbReference type="AlphaFoldDB" id="A0A246GL02"/>
<dbReference type="HAMAP" id="MF_00048">
    <property type="entry name" value="UPF0102"/>
    <property type="match status" value="1"/>
</dbReference>
<sequence length="119" mass="14116">MAEHNEIGKQGEKIAVEYLLKNGYQILEQNYQARKAEIDIIARKEDWLIVIEVKTRTSIEYGNPEDFVNKKKIKLLVKAIDEYIQETDLDLEIRFDIISIIKKNEIHTIEHLVDAFYYF</sequence>
<organism evidence="4 5">
    <name type="scientific">Flavobacterium davisii</name>
    <dbReference type="NCBI Taxonomy" id="2906077"/>
    <lineage>
        <taxon>Bacteria</taxon>
        <taxon>Pseudomonadati</taxon>
        <taxon>Bacteroidota</taxon>
        <taxon>Flavobacteriia</taxon>
        <taxon>Flavobacteriales</taxon>
        <taxon>Flavobacteriaceae</taxon>
        <taxon>Flavobacterium</taxon>
    </lineage>
</organism>
<evidence type="ECO:0000313" key="5">
    <source>
        <dbReference type="Proteomes" id="UP000197768"/>
    </source>
</evidence>
<dbReference type="Gene3D" id="3.40.1350.10">
    <property type="match status" value="1"/>
</dbReference>
<evidence type="ECO:0000256" key="2">
    <source>
        <dbReference type="HAMAP-Rule" id="MF_00048"/>
    </source>
</evidence>
<proteinExistence type="inferred from homology"/>
<dbReference type="EMBL" id="JAZGZR010000002">
    <property type="protein sequence ID" value="MFK7048488.1"/>
    <property type="molecule type" value="Genomic_DNA"/>
</dbReference>
<dbReference type="NCBIfam" id="NF009150">
    <property type="entry name" value="PRK12497.1-3"/>
    <property type="match status" value="1"/>
</dbReference>
<dbReference type="GO" id="GO:0003676">
    <property type="term" value="F:nucleic acid binding"/>
    <property type="evidence" value="ECO:0007669"/>
    <property type="project" value="InterPro"/>
</dbReference>
<dbReference type="Proteomes" id="UP001621813">
    <property type="component" value="Unassembled WGS sequence"/>
</dbReference>
<protein>
    <recommendedName>
        <fullName evidence="2">UPF0102 protein BWK59_02260</fullName>
    </recommendedName>
</protein>
<name>A0A246GL02_9FLAO</name>
<dbReference type="PANTHER" id="PTHR34039">
    <property type="entry name" value="UPF0102 PROTEIN YRAN"/>
    <property type="match status" value="1"/>
</dbReference>
<dbReference type="RefSeq" id="WP_088390640.1">
    <property type="nucleotide sequence ID" value="NZ_CP067378.1"/>
</dbReference>
<dbReference type="SUPFAM" id="SSF52980">
    <property type="entry name" value="Restriction endonuclease-like"/>
    <property type="match status" value="1"/>
</dbReference>
<dbReference type="InterPro" id="IPR011856">
    <property type="entry name" value="tRNA_endonuc-like_dom_sf"/>
</dbReference>
<evidence type="ECO:0000313" key="6">
    <source>
        <dbReference type="Proteomes" id="UP001621813"/>
    </source>
</evidence>
<reference evidence="3 6" key="2">
    <citation type="submission" date="2024-02" db="EMBL/GenBank/DDBJ databases">
        <title>Comparative Genomic Analysis of Flavobacterium Species Causing Columnaris Disease of Freshwater Fish in Thailand: Insights into Virulence and Resistance Mechanisms.</title>
        <authorList>
            <person name="Nguyen D."/>
            <person name="Chokmangmeepisarn P."/>
            <person name="Khianchaikhan K."/>
            <person name="Morishita M."/>
            <person name="Bunnoy A."/>
            <person name="Rodkhum C."/>
        </authorList>
    </citation>
    <scope>NUCLEOTIDE SEQUENCE [LARGE SCALE GENOMIC DNA]</scope>
    <source>
        <strain evidence="3 6">KCRT2007</strain>
    </source>
</reference>
<reference evidence="4 5" key="1">
    <citation type="journal article" date="2017" name="Infect. Genet. Evol.">
        <title>Comparative genome analysis of fish pathogen Flavobacterium columnare reveals extensive sequence diversity within the species.</title>
        <authorList>
            <person name="Kayansamruaj P."/>
            <person name="Dong H.T."/>
            <person name="Hirono I."/>
            <person name="Kondo H."/>
            <person name="Senapin S."/>
            <person name="Rodkhum C."/>
        </authorList>
    </citation>
    <scope>NUCLEOTIDE SEQUENCE [LARGE SCALE GENOMIC DNA]</scope>
    <source>
        <strain evidence="4 5">1215</strain>
    </source>
</reference>
<evidence type="ECO:0000256" key="1">
    <source>
        <dbReference type="ARBA" id="ARBA00006738"/>
    </source>
</evidence>
<dbReference type="OrthoDB" id="9802516at2"/>
<dbReference type="PANTHER" id="PTHR34039:SF1">
    <property type="entry name" value="UPF0102 PROTEIN YRAN"/>
    <property type="match status" value="1"/>
</dbReference>